<sequence length="555" mass="58683">MANRDRRGRRPVWENDGVTTQLLLGGMVYSSPAVPDATAMAVTDGTVVWVGTDDVGRALHPDAHVIDLQGRFVSPAFVDCHVHLTDTGIALGGLNLSGAGSRSECLRMLAEYLSEHDEDLVWGLGWDASAWSSDEPGQDSPPTTSDIDAVAGGRAVYLARIDEHSAAASSGLRRLVPGLESEHGYSPEQPLVADAHHRVRTTARNLIGATARRRAQLRALDHAAARGVVAVHENGGPDISGLDDFRSLADLDHGVGVRRYWGEAASSVDEVRHILDRTGADAIGGDLFVDGALGSHTAWLCEPYSDWSSTSGVSYLSEQVILDHLRATTEARVQAGFHMIGDAAAAAVAQAMEVLAAELGTPALARCVHRLEHAEMVTRAQAEIFARCGAVASMQPLFDAAWGGTEDLYATRLGDRGTGLNDFAMLAKAGVSLAFSSDSPVCDIDPWSTVRAAAHHRTASSSISPRAAFAACTRGGWRAGGVNDGLTGTLVPGAPAHYAVWEVDELVVAAATENVQRWSTDPRSRVPALPDVAPGARLPECVETVAGGRTIFRRA</sequence>
<feature type="domain" description="Amidohydrolase 3" evidence="1">
    <location>
        <begin position="65"/>
        <end position="552"/>
    </location>
</feature>
<dbReference type="SUPFAM" id="SSF51556">
    <property type="entry name" value="Metallo-dependent hydrolases"/>
    <property type="match status" value="1"/>
</dbReference>
<accession>L7LI08</accession>
<name>L7LI08_9ACTN</name>
<dbReference type="Gene3D" id="2.30.40.10">
    <property type="entry name" value="Urease, subunit C, domain 1"/>
    <property type="match status" value="1"/>
</dbReference>
<dbReference type="AlphaFoldDB" id="L7LI08"/>
<keyword evidence="3" id="KW-1185">Reference proteome</keyword>
<organism evidence="2 3">
    <name type="scientific">Gordonia sihwensis NBRC 108236</name>
    <dbReference type="NCBI Taxonomy" id="1223544"/>
    <lineage>
        <taxon>Bacteria</taxon>
        <taxon>Bacillati</taxon>
        <taxon>Actinomycetota</taxon>
        <taxon>Actinomycetes</taxon>
        <taxon>Mycobacteriales</taxon>
        <taxon>Gordoniaceae</taxon>
        <taxon>Gordonia</taxon>
    </lineage>
</organism>
<dbReference type="Proteomes" id="UP000035083">
    <property type="component" value="Unassembled WGS sequence"/>
</dbReference>
<protein>
    <recommendedName>
        <fullName evidence="1">Amidohydrolase 3 domain-containing protein</fullName>
    </recommendedName>
</protein>
<dbReference type="InterPro" id="IPR032466">
    <property type="entry name" value="Metal_Hydrolase"/>
</dbReference>
<dbReference type="Gene3D" id="3.10.310.70">
    <property type="match status" value="1"/>
</dbReference>
<dbReference type="Pfam" id="PF07969">
    <property type="entry name" value="Amidohydro_3"/>
    <property type="match status" value="1"/>
</dbReference>
<proteinExistence type="predicted"/>
<comment type="caution">
    <text evidence="2">The sequence shown here is derived from an EMBL/GenBank/DDBJ whole genome shotgun (WGS) entry which is preliminary data.</text>
</comment>
<dbReference type="InterPro" id="IPR011059">
    <property type="entry name" value="Metal-dep_hydrolase_composite"/>
</dbReference>
<reference evidence="2 3" key="1">
    <citation type="submission" date="2012-12" db="EMBL/GenBank/DDBJ databases">
        <title>Whole genome shotgun sequence of Gordonia sihwensis NBRC 108236.</title>
        <authorList>
            <person name="Yoshida I."/>
            <person name="Hosoyama A."/>
            <person name="Tsuchikane K."/>
            <person name="Ando Y."/>
            <person name="Baba S."/>
            <person name="Ohji S."/>
            <person name="Hamada M."/>
            <person name="Tamura T."/>
            <person name="Yamazoe A."/>
            <person name="Yamazaki S."/>
            <person name="Fujita N."/>
        </authorList>
    </citation>
    <scope>NUCLEOTIDE SEQUENCE [LARGE SCALE GENOMIC DNA]</scope>
    <source>
        <strain evidence="2 3">NBRC 108236</strain>
    </source>
</reference>
<dbReference type="GO" id="GO:0016810">
    <property type="term" value="F:hydrolase activity, acting on carbon-nitrogen (but not peptide) bonds"/>
    <property type="evidence" value="ECO:0007669"/>
    <property type="project" value="InterPro"/>
</dbReference>
<dbReference type="eggNOG" id="COG1574">
    <property type="taxonomic scope" value="Bacteria"/>
</dbReference>
<evidence type="ECO:0000259" key="1">
    <source>
        <dbReference type="Pfam" id="PF07969"/>
    </source>
</evidence>
<dbReference type="SUPFAM" id="SSF51338">
    <property type="entry name" value="Composite domain of metallo-dependent hydrolases"/>
    <property type="match status" value="1"/>
</dbReference>
<dbReference type="InterPro" id="IPR013108">
    <property type="entry name" value="Amidohydro_3"/>
</dbReference>
<dbReference type="PANTHER" id="PTHR22642:SF2">
    <property type="entry name" value="PROTEIN LONG AFTER FAR-RED 3"/>
    <property type="match status" value="1"/>
</dbReference>
<dbReference type="Gene3D" id="3.20.20.140">
    <property type="entry name" value="Metal-dependent hydrolases"/>
    <property type="match status" value="1"/>
</dbReference>
<dbReference type="PANTHER" id="PTHR22642">
    <property type="entry name" value="IMIDAZOLONEPROPIONASE"/>
    <property type="match status" value="1"/>
</dbReference>
<evidence type="ECO:0000313" key="3">
    <source>
        <dbReference type="Proteomes" id="UP000035083"/>
    </source>
</evidence>
<evidence type="ECO:0000313" key="2">
    <source>
        <dbReference type="EMBL" id="GAC59698.1"/>
    </source>
</evidence>
<dbReference type="EMBL" id="BANU01000005">
    <property type="protein sequence ID" value="GAC59698.1"/>
    <property type="molecule type" value="Genomic_DNA"/>
</dbReference>
<gene>
    <name evidence="2" type="ORF">GSI01S_05_00170</name>
</gene>